<dbReference type="EMBL" id="CP036526">
    <property type="protein sequence ID" value="QDT10465.1"/>
    <property type="molecule type" value="Genomic_DNA"/>
</dbReference>
<proteinExistence type="predicted"/>
<reference evidence="1 2" key="1">
    <citation type="submission" date="2019-02" db="EMBL/GenBank/DDBJ databases">
        <title>Deep-cultivation of Planctomycetes and their phenomic and genomic characterization uncovers novel biology.</title>
        <authorList>
            <person name="Wiegand S."/>
            <person name="Jogler M."/>
            <person name="Boedeker C."/>
            <person name="Pinto D."/>
            <person name="Vollmers J."/>
            <person name="Rivas-Marin E."/>
            <person name="Kohn T."/>
            <person name="Peeters S.H."/>
            <person name="Heuer A."/>
            <person name="Rast P."/>
            <person name="Oberbeckmann S."/>
            <person name="Bunk B."/>
            <person name="Jeske O."/>
            <person name="Meyerdierks A."/>
            <person name="Storesund J.E."/>
            <person name="Kallscheuer N."/>
            <person name="Luecker S."/>
            <person name="Lage O.M."/>
            <person name="Pohl T."/>
            <person name="Merkel B.J."/>
            <person name="Hornburger P."/>
            <person name="Mueller R.-W."/>
            <person name="Bruemmer F."/>
            <person name="Labrenz M."/>
            <person name="Spormann A.M."/>
            <person name="Op den Camp H."/>
            <person name="Overmann J."/>
            <person name="Amann R."/>
            <person name="Jetten M.S.M."/>
            <person name="Mascher T."/>
            <person name="Medema M.H."/>
            <person name="Devos D.P."/>
            <person name="Kaster A.-K."/>
            <person name="Ovreas L."/>
            <person name="Rohde M."/>
            <person name="Galperin M.Y."/>
            <person name="Jogler C."/>
        </authorList>
    </citation>
    <scope>NUCLEOTIDE SEQUENCE [LARGE SCALE GENOMIC DNA]</scope>
    <source>
        <strain evidence="1 2">K23_9</strain>
    </source>
</reference>
<gene>
    <name evidence="1" type="ORF">K239x_24220</name>
</gene>
<evidence type="ECO:0000313" key="2">
    <source>
        <dbReference type="Proteomes" id="UP000319817"/>
    </source>
</evidence>
<accession>A0A517NTL7</accession>
<sequence>MISFQFIHRSRSRPLRRFISFGLLILLALGMIGLPISAPGPEKTGRFPCEDCPCGCSTADFCWDKCCCHSDAEKLQWAAQNNVQPPEFLVARVRAAAGNLVLVKTIPTQTASSSACCCCSKSPESETSSCEVPGPAKSAVTESRSRLIRLEDAARCHGIELLWSLFSQVVVDPLRPTAGSADEHLLFCLAIWNDRVFSRAVCPDPPIP</sequence>
<evidence type="ECO:0000313" key="1">
    <source>
        <dbReference type="EMBL" id="QDT10465.1"/>
    </source>
</evidence>
<organism evidence="1 2">
    <name type="scientific">Stieleria marina</name>
    <dbReference type="NCBI Taxonomy" id="1930275"/>
    <lineage>
        <taxon>Bacteria</taxon>
        <taxon>Pseudomonadati</taxon>
        <taxon>Planctomycetota</taxon>
        <taxon>Planctomycetia</taxon>
        <taxon>Pirellulales</taxon>
        <taxon>Pirellulaceae</taxon>
        <taxon>Stieleria</taxon>
    </lineage>
</organism>
<dbReference type="AlphaFoldDB" id="A0A517NTL7"/>
<dbReference type="Proteomes" id="UP000319817">
    <property type="component" value="Chromosome"/>
</dbReference>
<protein>
    <submittedName>
        <fullName evidence="1">Uncharacterized protein</fullName>
    </submittedName>
</protein>
<name>A0A517NTL7_9BACT</name>
<keyword evidence="2" id="KW-1185">Reference proteome</keyword>